<name>A0AAW2XU42_9LAMI</name>
<accession>A0AAW2XU42</accession>
<feature type="domain" description="DUF4283" evidence="1">
    <location>
        <begin position="266"/>
        <end position="337"/>
    </location>
</feature>
<reference evidence="2" key="2">
    <citation type="journal article" date="2024" name="Plant">
        <title>Genomic evolution and insights into agronomic trait innovations of Sesamum species.</title>
        <authorList>
            <person name="Miao H."/>
            <person name="Wang L."/>
            <person name="Qu L."/>
            <person name="Liu H."/>
            <person name="Sun Y."/>
            <person name="Le M."/>
            <person name="Wang Q."/>
            <person name="Wei S."/>
            <person name="Zheng Y."/>
            <person name="Lin W."/>
            <person name="Duan Y."/>
            <person name="Cao H."/>
            <person name="Xiong S."/>
            <person name="Wang X."/>
            <person name="Wei L."/>
            <person name="Li C."/>
            <person name="Ma Q."/>
            <person name="Ju M."/>
            <person name="Zhao R."/>
            <person name="Li G."/>
            <person name="Mu C."/>
            <person name="Tian Q."/>
            <person name="Mei H."/>
            <person name="Zhang T."/>
            <person name="Gao T."/>
            <person name="Zhang H."/>
        </authorList>
    </citation>
    <scope>NUCLEOTIDE SEQUENCE</scope>
    <source>
        <strain evidence="2">KEN1</strain>
    </source>
</reference>
<protein>
    <recommendedName>
        <fullName evidence="1">DUF4283 domain-containing protein</fullName>
    </recommendedName>
</protein>
<dbReference type="Pfam" id="PF14111">
    <property type="entry name" value="DUF4283"/>
    <property type="match status" value="1"/>
</dbReference>
<evidence type="ECO:0000313" key="2">
    <source>
        <dbReference type="EMBL" id="KAL0457148.1"/>
    </source>
</evidence>
<comment type="caution">
    <text evidence="2">The sequence shown here is derived from an EMBL/GenBank/DDBJ whole genome shotgun (WGS) entry which is preliminary data.</text>
</comment>
<dbReference type="EMBL" id="JACGWN010000003">
    <property type="protein sequence ID" value="KAL0457148.1"/>
    <property type="molecule type" value="Genomic_DNA"/>
</dbReference>
<gene>
    <name evidence="2" type="ORF">Slati_1054000</name>
</gene>
<proteinExistence type="predicted"/>
<organism evidence="2">
    <name type="scientific">Sesamum latifolium</name>
    <dbReference type="NCBI Taxonomy" id="2727402"/>
    <lineage>
        <taxon>Eukaryota</taxon>
        <taxon>Viridiplantae</taxon>
        <taxon>Streptophyta</taxon>
        <taxon>Embryophyta</taxon>
        <taxon>Tracheophyta</taxon>
        <taxon>Spermatophyta</taxon>
        <taxon>Magnoliopsida</taxon>
        <taxon>eudicotyledons</taxon>
        <taxon>Gunneridae</taxon>
        <taxon>Pentapetalae</taxon>
        <taxon>asterids</taxon>
        <taxon>lamiids</taxon>
        <taxon>Lamiales</taxon>
        <taxon>Pedaliaceae</taxon>
        <taxon>Sesamum</taxon>
    </lineage>
</organism>
<evidence type="ECO:0000259" key="1">
    <source>
        <dbReference type="Pfam" id="PF14111"/>
    </source>
</evidence>
<dbReference type="AlphaFoldDB" id="A0AAW2XU42"/>
<dbReference type="InterPro" id="IPR025558">
    <property type="entry name" value="DUF4283"/>
</dbReference>
<sequence length="372" mass="42210">MSALNMAMIARKLWEVVRNESRSIWVQWIYHVRLRGRTVWTSSLTSGSWSWRKMLRLRAVLLPHITFRIGDGTKFSLWHDPWHQLGPLISRYPLGPNVTGTHSADRLQRMIVDGSWRWPAIPGMGYGEITHDLPPIHGGQDSLQWNGSSVRLTNGVAYELFQPRDPKVAANLIIGLARVTSSVLLLAVRFGRFFLVVFSPHYAAFAFGRLYRALPPPVSCSFVLLPLAMASDLVRLGAALTLTEEEDYGWVLPTGVWHADTASPGFFVVGRLLASKTFNPDALQSTLRLAFNPGKGMVFKLLENDRFLLKFSHKLDWDRVMERCPWAYDKNLIVLTPVEAEDNPCTVDLDWCEFHIHIHGLPLGKDALLVYW</sequence>
<reference evidence="2" key="1">
    <citation type="submission" date="2020-06" db="EMBL/GenBank/DDBJ databases">
        <authorList>
            <person name="Li T."/>
            <person name="Hu X."/>
            <person name="Zhang T."/>
            <person name="Song X."/>
            <person name="Zhang H."/>
            <person name="Dai N."/>
            <person name="Sheng W."/>
            <person name="Hou X."/>
            <person name="Wei L."/>
        </authorList>
    </citation>
    <scope>NUCLEOTIDE SEQUENCE</scope>
    <source>
        <strain evidence="2">KEN1</strain>
        <tissue evidence="2">Leaf</tissue>
    </source>
</reference>